<dbReference type="EMBL" id="KB202325">
    <property type="protein sequence ID" value="ESO90885.1"/>
    <property type="molecule type" value="Genomic_DNA"/>
</dbReference>
<dbReference type="OMA" id="ACMANGM"/>
<dbReference type="GeneID" id="20239534"/>
<dbReference type="OrthoDB" id="6136066at2759"/>
<accession>V4A7B6</accession>
<dbReference type="AlphaFoldDB" id="V4A7B6"/>
<name>V4A7B6_LOTGI</name>
<dbReference type="HOGENOM" id="CLU_033137_3_0_1"/>
<sequence>MASRRIAYTTKEKLNVIAFAEAHRNRAAGREFNINESNIRSWRSKRGSLLKMPKTKCALRGRKTFFPEVEAEKNNISQKLSSDHEEKLMEFKKFIIKQRKKNGFDLSQIGNANQTPMTFDLPSASTITTKGDKTVHLRTRTGNEKNRFTLMLACTADGGKLPPYVIFCQNWLKTVWGKRPGAAPKKKSLLVLDACHRSSGVKDLLKEELTTELAIIPSGLTSILQPLYVSINKPMKVAVRKMWAEWMAGGEHTYTKAGARRKVELDIMCEWIVKAWKELDAEIIINTCAVIYFHKYRKVTSEPSSITTEKFLFK</sequence>
<feature type="domain" description="DDE-1" evidence="1">
    <location>
        <begin position="169"/>
        <end position="286"/>
    </location>
</feature>
<gene>
    <name evidence="2" type="ORF">LOTGIDRAFT_163773</name>
</gene>
<dbReference type="STRING" id="225164.V4A7B6"/>
<dbReference type="InterPro" id="IPR004875">
    <property type="entry name" value="DDE_SF_endonuclease_dom"/>
</dbReference>
<proteinExistence type="predicted"/>
<dbReference type="Proteomes" id="UP000030746">
    <property type="component" value="Unassembled WGS sequence"/>
</dbReference>
<evidence type="ECO:0000313" key="3">
    <source>
        <dbReference type="Proteomes" id="UP000030746"/>
    </source>
</evidence>
<protein>
    <recommendedName>
        <fullName evidence="1">DDE-1 domain-containing protein</fullName>
    </recommendedName>
</protein>
<evidence type="ECO:0000313" key="2">
    <source>
        <dbReference type="EMBL" id="ESO90885.1"/>
    </source>
</evidence>
<reference evidence="2 3" key="1">
    <citation type="journal article" date="2013" name="Nature">
        <title>Insights into bilaterian evolution from three spiralian genomes.</title>
        <authorList>
            <person name="Simakov O."/>
            <person name="Marletaz F."/>
            <person name="Cho S.J."/>
            <person name="Edsinger-Gonzales E."/>
            <person name="Havlak P."/>
            <person name="Hellsten U."/>
            <person name="Kuo D.H."/>
            <person name="Larsson T."/>
            <person name="Lv J."/>
            <person name="Arendt D."/>
            <person name="Savage R."/>
            <person name="Osoegawa K."/>
            <person name="de Jong P."/>
            <person name="Grimwood J."/>
            <person name="Chapman J.A."/>
            <person name="Shapiro H."/>
            <person name="Aerts A."/>
            <person name="Otillar R.P."/>
            <person name="Terry A.Y."/>
            <person name="Boore J.L."/>
            <person name="Grigoriev I.V."/>
            <person name="Lindberg D.R."/>
            <person name="Seaver E.C."/>
            <person name="Weisblat D.A."/>
            <person name="Putnam N.H."/>
            <person name="Rokhsar D.S."/>
        </authorList>
    </citation>
    <scope>NUCLEOTIDE SEQUENCE [LARGE SCALE GENOMIC DNA]</scope>
</reference>
<dbReference type="GO" id="GO:0003676">
    <property type="term" value="F:nucleic acid binding"/>
    <property type="evidence" value="ECO:0007669"/>
    <property type="project" value="InterPro"/>
</dbReference>
<dbReference type="CTD" id="20239534"/>
<organism evidence="2 3">
    <name type="scientific">Lottia gigantea</name>
    <name type="common">Giant owl limpet</name>
    <dbReference type="NCBI Taxonomy" id="225164"/>
    <lineage>
        <taxon>Eukaryota</taxon>
        <taxon>Metazoa</taxon>
        <taxon>Spiralia</taxon>
        <taxon>Lophotrochozoa</taxon>
        <taxon>Mollusca</taxon>
        <taxon>Gastropoda</taxon>
        <taxon>Patellogastropoda</taxon>
        <taxon>Lottioidea</taxon>
        <taxon>Lottiidae</taxon>
        <taxon>Lottia</taxon>
    </lineage>
</organism>
<keyword evidence="3" id="KW-1185">Reference proteome</keyword>
<evidence type="ECO:0000259" key="1">
    <source>
        <dbReference type="Pfam" id="PF03184"/>
    </source>
</evidence>
<dbReference type="KEGG" id="lgi:LOTGIDRAFT_163773"/>
<dbReference type="Pfam" id="PF03184">
    <property type="entry name" value="DDE_1"/>
    <property type="match status" value="1"/>
</dbReference>
<dbReference type="RefSeq" id="XP_009058535.1">
    <property type="nucleotide sequence ID" value="XM_009060287.1"/>
</dbReference>